<dbReference type="Gene3D" id="3.90.76.10">
    <property type="entry name" value="Dipeptide-binding Protein, Domain 1"/>
    <property type="match status" value="1"/>
</dbReference>
<dbReference type="PIRSF" id="PIRSF002741">
    <property type="entry name" value="MppA"/>
    <property type="match status" value="1"/>
</dbReference>
<dbReference type="RefSeq" id="WP_285571291.1">
    <property type="nucleotide sequence ID" value="NZ_BSDE01000001.1"/>
</dbReference>
<dbReference type="InterPro" id="IPR030678">
    <property type="entry name" value="Peptide/Ni-bd"/>
</dbReference>
<dbReference type="PANTHER" id="PTHR30290:SF38">
    <property type="entry name" value="D,D-DIPEPTIDE-BINDING PERIPLASMIC PROTEIN DDPA-RELATED"/>
    <property type="match status" value="1"/>
</dbReference>
<evidence type="ECO:0000259" key="3">
    <source>
        <dbReference type="Pfam" id="PF00496"/>
    </source>
</evidence>
<proteinExistence type="inferred from homology"/>
<evidence type="ECO:0000256" key="2">
    <source>
        <dbReference type="ARBA" id="ARBA00022729"/>
    </source>
</evidence>
<dbReference type="PANTHER" id="PTHR30290">
    <property type="entry name" value="PERIPLASMIC BINDING COMPONENT OF ABC TRANSPORTER"/>
    <property type="match status" value="1"/>
</dbReference>
<accession>A0ABQ5QCZ6</accession>
<dbReference type="InterPro" id="IPR000914">
    <property type="entry name" value="SBP_5_dom"/>
</dbReference>
<keyword evidence="5" id="KW-1185">Reference proteome</keyword>
<evidence type="ECO:0000313" key="5">
    <source>
        <dbReference type="Proteomes" id="UP001165069"/>
    </source>
</evidence>
<dbReference type="SUPFAM" id="SSF53850">
    <property type="entry name" value="Periplasmic binding protein-like II"/>
    <property type="match status" value="1"/>
</dbReference>
<dbReference type="EMBL" id="BSDE01000001">
    <property type="protein sequence ID" value="GLH72537.1"/>
    <property type="molecule type" value="Genomic_DNA"/>
</dbReference>
<sequence>MSWRALLLSFTLISGSWAAEDRIRVGMGEWTTLNPLLLSQDTDSEAVDLLFDRLVTLDAKGDFIPQLLESWTILQGGREVVLKLRPGMTWHDGSPIEAEDLVFTWNALRLPRVRQIADTAGGLVSFDNLTAEGPLTVRIKLRRPRGTLLSDLYNFIPVPRHHYQVGAKPMEDPVNFRPVGSGPYRIVGVGSTTHALMERWPGYRGAHPGSAFSFELVVPPAGTSVVPEFEKERLHFTRVGGLRYYLVHKGAQGAGTVRAVSVPLASFEAFFLNCDPKRSLLGDLALRQAISELVPWKDMARAQRFFPTRLATSFWPPESWAYDPEPRALPQVSRAIAILDSAGWKLGPDGIRRDAKGRSLSLVAYEPAPSTNQSVAKLLAIQAAKAGVKIEVRTVSFPDVSAKASDHVGDIWSYGWFLALDPDVDSPLFTREGYLTKANVSSYLNPEMDRLFDAGRHTLDQAARKRIYLQISALIYRDKPIIPIDYMQARVLIHRRLQGVDFNRLGQSYGFWPGRRGWRLNP</sequence>
<dbReference type="Gene3D" id="3.10.105.10">
    <property type="entry name" value="Dipeptide-binding Protein, Domain 3"/>
    <property type="match status" value="1"/>
</dbReference>
<comment type="similarity">
    <text evidence="1">Belongs to the bacterial solute-binding protein 5 family.</text>
</comment>
<gene>
    <name evidence="4" type="ORF">GETHLI_10390</name>
</gene>
<comment type="caution">
    <text evidence="4">The sequence shown here is derived from an EMBL/GenBank/DDBJ whole genome shotgun (WGS) entry which is preliminary data.</text>
</comment>
<evidence type="ECO:0000256" key="1">
    <source>
        <dbReference type="ARBA" id="ARBA00005695"/>
    </source>
</evidence>
<dbReference type="Gene3D" id="3.40.190.10">
    <property type="entry name" value="Periplasmic binding protein-like II"/>
    <property type="match status" value="1"/>
</dbReference>
<dbReference type="Pfam" id="PF00496">
    <property type="entry name" value="SBP_bac_5"/>
    <property type="match status" value="1"/>
</dbReference>
<evidence type="ECO:0000313" key="4">
    <source>
        <dbReference type="EMBL" id="GLH72537.1"/>
    </source>
</evidence>
<dbReference type="InterPro" id="IPR039424">
    <property type="entry name" value="SBP_5"/>
</dbReference>
<dbReference type="Proteomes" id="UP001165069">
    <property type="component" value="Unassembled WGS sequence"/>
</dbReference>
<organism evidence="4 5">
    <name type="scientific">Geothrix limicola</name>
    <dbReference type="NCBI Taxonomy" id="2927978"/>
    <lineage>
        <taxon>Bacteria</taxon>
        <taxon>Pseudomonadati</taxon>
        <taxon>Acidobacteriota</taxon>
        <taxon>Holophagae</taxon>
        <taxon>Holophagales</taxon>
        <taxon>Holophagaceae</taxon>
        <taxon>Geothrix</taxon>
    </lineage>
</organism>
<name>A0ABQ5QCZ6_9BACT</name>
<protein>
    <submittedName>
        <fullName evidence="4">ABC transporter substrate-binding protein</fullName>
    </submittedName>
</protein>
<reference evidence="4 5" key="1">
    <citation type="journal article" date="2023" name="Antonie Van Leeuwenhoek">
        <title>Mesoterricola silvestris gen. nov., sp. nov., Mesoterricola sediminis sp. nov., Geothrix oryzae sp. nov., Geothrix edaphica sp. nov., Geothrix rubra sp. nov., and Geothrix limicola sp. nov., six novel members of Acidobacteriota isolated from soils.</title>
        <authorList>
            <person name="Itoh H."/>
            <person name="Sugisawa Y."/>
            <person name="Mise K."/>
            <person name="Xu Z."/>
            <person name="Kuniyasu M."/>
            <person name="Ushijima N."/>
            <person name="Kawano K."/>
            <person name="Kobayashi E."/>
            <person name="Shiratori Y."/>
            <person name="Masuda Y."/>
            <person name="Senoo K."/>
        </authorList>
    </citation>
    <scope>NUCLEOTIDE SEQUENCE [LARGE SCALE GENOMIC DNA]</scope>
    <source>
        <strain evidence="4 5">Red804</strain>
    </source>
</reference>
<feature type="domain" description="Solute-binding protein family 5" evidence="3">
    <location>
        <begin position="63"/>
        <end position="426"/>
    </location>
</feature>
<keyword evidence="2" id="KW-0732">Signal</keyword>